<dbReference type="GO" id="GO:0001046">
    <property type="term" value="F:core promoter sequence-specific DNA binding"/>
    <property type="evidence" value="ECO:0007669"/>
    <property type="project" value="TreeGrafter"/>
</dbReference>
<dbReference type="PANTHER" id="PTHR40455">
    <property type="entry name" value="ANTITOXIN HIGA"/>
    <property type="match status" value="1"/>
</dbReference>
<gene>
    <name evidence="1" type="ORF">C8D72_1766</name>
</gene>
<reference evidence="1 2" key="1">
    <citation type="submission" date="2018-07" db="EMBL/GenBank/DDBJ databases">
        <title>Genomic Encyclopedia of Type Strains, Phase IV (KMG-IV): sequencing the most valuable type-strain genomes for metagenomic binning, comparative biology and taxonomic classification.</title>
        <authorList>
            <person name="Goeker M."/>
        </authorList>
    </citation>
    <scope>NUCLEOTIDE SEQUENCE [LARGE SCALE GENOMIC DNA]</scope>
    <source>
        <strain evidence="1 2">DSM 14324</strain>
    </source>
</reference>
<dbReference type="Proteomes" id="UP000256334">
    <property type="component" value="Unassembled WGS sequence"/>
</dbReference>
<evidence type="ECO:0000313" key="1">
    <source>
        <dbReference type="EMBL" id="REC94936.1"/>
    </source>
</evidence>
<dbReference type="AlphaFoldDB" id="A0A3D9DW14"/>
<dbReference type="PANTHER" id="PTHR40455:SF1">
    <property type="entry name" value="ANTITOXIN HIGA"/>
    <property type="match status" value="1"/>
</dbReference>
<dbReference type="RefSeq" id="WP_115854024.1">
    <property type="nucleotide sequence ID" value="NZ_QRDJ01000007.1"/>
</dbReference>
<name>A0A3D9DW14_9GAMM</name>
<sequence>MNAINESTIQHWACVAHLLQAPQNEAEYDQKVETLDSILDRIGDDEDHLLAVLADRLGDLIEAYDQAHRPMPEVSGIEALRYLMSEHGIAQSQLPEVGAQSVVSATLAGKRQLNWRQVRALSDRFGVSTETFRG</sequence>
<dbReference type="InterPro" id="IPR039060">
    <property type="entry name" value="Antitox_HigA"/>
</dbReference>
<comment type="caution">
    <text evidence="1">The sequence shown here is derived from an EMBL/GenBank/DDBJ whole genome shotgun (WGS) entry which is preliminary data.</text>
</comment>
<dbReference type="GO" id="GO:0006355">
    <property type="term" value="P:regulation of DNA-templated transcription"/>
    <property type="evidence" value="ECO:0007669"/>
    <property type="project" value="InterPro"/>
</dbReference>
<evidence type="ECO:0000313" key="2">
    <source>
        <dbReference type="Proteomes" id="UP000256334"/>
    </source>
</evidence>
<dbReference type="OrthoDB" id="9796786at2"/>
<proteinExistence type="predicted"/>
<keyword evidence="2" id="KW-1185">Reference proteome</keyword>
<protein>
    <submittedName>
        <fullName evidence="1">HTH-type transcriptional regulator/antitoxin HigA</fullName>
    </submittedName>
</protein>
<organism evidence="1 2">
    <name type="scientific">Kushneria indalinina DSM 14324</name>
    <dbReference type="NCBI Taxonomy" id="1122140"/>
    <lineage>
        <taxon>Bacteria</taxon>
        <taxon>Pseudomonadati</taxon>
        <taxon>Pseudomonadota</taxon>
        <taxon>Gammaproteobacteria</taxon>
        <taxon>Oceanospirillales</taxon>
        <taxon>Halomonadaceae</taxon>
        <taxon>Kushneria</taxon>
    </lineage>
</organism>
<dbReference type="EMBL" id="QRDJ01000007">
    <property type="protein sequence ID" value="REC94936.1"/>
    <property type="molecule type" value="Genomic_DNA"/>
</dbReference>
<accession>A0A3D9DW14</accession>